<dbReference type="OrthoDB" id="5242601at2"/>
<comment type="caution">
    <text evidence="2">The sequence shown here is derived from an EMBL/GenBank/DDBJ whole genome shotgun (WGS) entry which is preliminary data.</text>
</comment>
<dbReference type="EMBL" id="SKBU01000001">
    <property type="protein sequence ID" value="TCJ20699.1"/>
    <property type="molecule type" value="Genomic_DNA"/>
</dbReference>
<organism evidence="2 3">
    <name type="scientific">Rubrobacter taiwanensis</name>
    <dbReference type="NCBI Taxonomy" id="185139"/>
    <lineage>
        <taxon>Bacteria</taxon>
        <taxon>Bacillati</taxon>
        <taxon>Actinomycetota</taxon>
        <taxon>Rubrobacteria</taxon>
        <taxon>Rubrobacterales</taxon>
        <taxon>Rubrobacteraceae</taxon>
        <taxon>Rubrobacter</taxon>
    </lineage>
</organism>
<keyword evidence="3" id="KW-1185">Reference proteome</keyword>
<keyword evidence="2" id="KW-0808">Transferase</keyword>
<proteinExistence type="predicted"/>
<sequence length="322" mass="36136">MLQRFTSRTSAVILVPWIRCSRRSKELPVPVFKHQASFEARRLSAFVNLEAGLLRGKALSFKSLQPGRNGPYPVPVSLAKSRQKLLGAISGSPNLTFIRAGGNIGDHLIRAGTRQLLSGRHYEEIFINKPQAARQVRGHTAIVTGGGGWCRPFHGTMPKILPVIEKRFEKVVVFPSSVDTAVPEVREILGKTKATVFARERRSYEQLKELCNADLAHDCAFFFDFRPYHRPGKGTLTAYRTDAEAVSDEVPPGNEDISLSCRELDEWLWKIARHKSVETDRAHVMIAAAMLGKRVRYRASSYHKVPEIAEYALKGFPVERMS</sequence>
<dbReference type="AlphaFoldDB" id="A0A4R1BS99"/>
<name>A0A4R1BS99_9ACTN</name>
<evidence type="ECO:0000313" key="3">
    <source>
        <dbReference type="Proteomes" id="UP000295244"/>
    </source>
</evidence>
<protein>
    <submittedName>
        <fullName evidence="2">Polysaccharide pyruvyl transferase family protein</fullName>
    </submittedName>
</protein>
<evidence type="ECO:0000259" key="1">
    <source>
        <dbReference type="Pfam" id="PF04230"/>
    </source>
</evidence>
<evidence type="ECO:0000313" key="2">
    <source>
        <dbReference type="EMBL" id="TCJ20699.1"/>
    </source>
</evidence>
<dbReference type="InterPro" id="IPR007345">
    <property type="entry name" value="Polysacch_pyruvyl_Trfase"/>
</dbReference>
<gene>
    <name evidence="2" type="ORF">E0L93_00255</name>
</gene>
<reference evidence="2 3" key="1">
    <citation type="submission" date="2019-03" db="EMBL/GenBank/DDBJ databases">
        <title>Whole genome sequence of a novel Rubrobacter taiwanensis strain, isolated from Yellowstone National Park.</title>
        <authorList>
            <person name="Freed S."/>
            <person name="Ramaley R.F."/>
            <person name="Kyndt J.A."/>
        </authorList>
    </citation>
    <scope>NUCLEOTIDE SEQUENCE [LARGE SCALE GENOMIC DNA]</scope>
    <source>
        <strain evidence="2 3">Yellowstone</strain>
    </source>
</reference>
<accession>A0A4R1BS99</accession>
<dbReference type="Pfam" id="PF04230">
    <property type="entry name" value="PS_pyruv_trans"/>
    <property type="match status" value="1"/>
</dbReference>
<dbReference type="Proteomes" id="UP000295244">
    <property type="component" value="Unassembled WGS sequence"/>
</dbReference>
<feature type="domain" description="Polysaccharide pyruvyl transferase" evidence="1">
    <location>
        <begin position="103"/>
        <end position="296"/>
    </location>
</feature>
<dbReference type="GO" id="GO:0016740">
    <property type="term" value="F:transferase activity"/>
    <property type="evidence" value="ECO:0007669"/>
    <property type="project" value="UniProtKB-KW"/>
</dbReference>